<reference evidence="1" key="1">
    <citation type="submission" date="2024-10" db="EMBL/GenBank/DDBJ databases">
        <authorList>
            <person name="Ryan C."/>
        </authorList>
    </citation>
    <scope>NUCLEOTIDE SEQUENCE [LARGE SCALE GENOMIC DNA]</scope>
</reference>
<dbReference type="EMBL" id="OZ075121">
    <property type="protein sequence ID" value="CAL4898342.1"/>
    <property type="molecule type" value="Genomic_DNA"/>
</dbReference>
<keyword evidence="2" id="KW-1185">Reference proteome</keyword>
<proteinExistence type="predicted"/>
<name>A0ABC8VX63_9POAL</name>
<organism evidence="1 2">
    <name type="scientific">Urochloa decumbens</name>
    <dbReference type="NCBI Taxonomy" id="240449"/>
    <lineage>
        <taxon>Eukaryota</taxon>
        <taxon>Viridiplantae</taxon>
        <taxon>Streptophyta</taxon>
        <taxon>Embryophyta</taxon>
        <taxon>Tracheophyta</taxon>
        <taxon>Spermatophyta</taxon>
        <taxon>Magnoliopsida</taxon>
        <taxon>Liliopsida</taxon>
        <taxon>Poales</taxon>
        <taxon>Poaceae</taxon>
        <taxon>PACMAD clade</taxon>
        <taxon>Panicoideae</taxon>
        <taxon>Panicodae</taxon>
        <taxon>Paniceae</taxon>
        <taxon>Melinidinae</taxon>
        <taxon>Urochloa</taxon>
    </lineage>
</organism>
<sequence>MGKQSTIRSRRRTTIHDLPGELLELTLLHIPSTVGIIRAATTCKLWRRVIGDAGFLSRFRRLKGPHILGYYHYYEDGRTDFFPFPAPEGEEIAAVDNRVSLHFLPTTKFYSNPMHLVLHDSHRGLLTFYRKGFSIIVCCPWTKKYRELYPTKSRGDTHTIFLGIFLLDADPNETGPGLNMSNFRVLCVRQTRYFPYDSKIVDASVFDARDDSWLQLGTAAVSDIVPGEIFPKSCLVQVGRASGSICWLSKTTNVVLHLDESTGEFSRFTLPGHAGINYYNRWNLRVIGGDTSSVYLVRISGDDLELLGYDRQIGAYVVERKVRAPQVDSINDKVMQCQRWYFSNDMAEEAPGRIVMCDNKCDVENVWMFSVSTQELELLGVQKLSRHMDGSRAFPYELPWTIIACL</sequence>
<evidence type="ECO:0000313" key="2">
    <source>
        <dbReference type="Proteomes" id="UP001497457"/>
    </source>
</evidence>
<gene>
    <name evidence="1" type="ORF">URODEC1_LOCUS7704</name>
</gene>
<evidence type="ECO:0008006" key="3">
    <source>
        <dbReference type="Google" id="ProtNLM"/>
    </source>
</evidence>
<protein>
    <recommendedName>
        <fullName evidence="3">F-box domain-containing protein</fullName>
    </recommendedName>
</protein>
<dbReference type="AlphaFoldDB" id="A0ABC8VX63"/>
<dbReference type="PANTHER" id="PTHR33207">
    <property type="entry name" value="F-BOX DOMAIN CONTAINING PROTEIN-RELATED"/>
    <property type="match status" value="1"/>
</dbReference>
<dbReference type="Proteomes" id="UP001497457">
    <property type="component" value="Chromosome 11b"/>
</dbReference>
<evidence type="ECO:0000313" key="1">
    <source>
        <dbReference type="EMBL" id="CAL4898342.1"/>
    </source>
</evidence>
<dbReference type="SUPFAM" id="SSF81383">
    <property type="entry name" value="F-box domain"/>
    <property type="match status" value="1"/>
</dbReference>
<dbReference type="InterPro" id="IPR036047">
    <property type="entry name" value="F-box-like_dom_sf"/>
</dbReference>
<accession>A0ABC8VX63</accession>